<dbReference type="Proteomes" id="UP000471521">
    <property type="component" value="Unassembled WGS sequence"/>
</dbReference>
<comment type="caution">
    <text evidence="1">The sequence shown here is derived from an EMBL/GenBank/DDBJ whole genome shotgun (WGS) entry which is preliminary data.</text>
</comment>
<dbReference type="EMBL" id="WUUU01000001">
    <property type="protein sequence ID" value="MXR19165.1"/>
    <property type="molecule type" value="Genomic_DNA"/>
</dbReference>
<dbReference type="AlphaFoldDB" id="A0A6B0SBM2"/>
<gene>
    <name evidence="1" type="ORF">GRX66_00575</name>
</gene>
<protein>
    <submittedName>
        <fullName evidence="1">Uncharacterized protein</fullName>
    </submittedName>
</protein>
<proteinExistence type="predicted"/>
<dbReference type="OrthoDB" id="167544at2157"/>
<organism evidence="1 2">
    <name type="scientific">Halobacterium bonnevillei</name>
    <dbReference type="NCBI Taxonomy" id="2692200"/>
    <lineage>
        <taxon>Archaea</taxon>
        <taxon>Methanobacteriati</taxon>
        <taxon>Methanobacteriota</taxon>
        <taxon>Stenosarchaea group</taxon>
        <taxon>Halobacteria</taxon>
        <taxon>Halobacteriales</taxon>
        <taxon>Halobacteriaceae</taxon>
        <taxon>Halobacterium</taxon>
    </lineage>
</organism>
<evidence type="ECO:0000313" key="2">
    <source>
        <dbReference type="Proteomes" id="UP000471521"/>
    </source>
</evidence>
<reference evidence="1 2" key="1">
    <citation type="submission" date="2019-12" db="EMBL/GenBank/DDBJ databases">
        <title>Isolation and characterization of three novel carbon monoxide-oxidizing members of Halobacteria from salione crusts and soils.</title>
        <authorList>
            <person name="Myers M.R."/>
            <person name="King G.M."/>
        </authorList>
    </citation>
    <scope>NUCLEOTIDE SEQUENCE [LARGE SCALE GENOMIC DNA]</scope>
    <source>
        <strain evidence="1 2">PCN9</strain>
    </source>
</reference>
<keyword evidence="2" id="KW-1185">Reference proteome</keyword>
<evidence type="ECO:0000313" key="1">
    <source>
        <dbReference type="EMBL" id="MXR19165.1"/>
    </source>
</evidence>
<accession>A0A6B0SBM2</accession>
<sequence>MEPPETDAECGDETLEYIQRPSGPHVQRHSGLKLTASAETIAIGEEITFSLRNVSDEPVEVGNIHKYNIRRQTDGGWEPIFQTPEKAWLDDVETLLPGAGYDWPFTFSQQGLERNHPPAGVGYHVCSPLEPGTYSFAFWGATSDDVPEELLGTTVTVESP</sequence>
<name>A0A6B0SBM2_9EURY</name>
<dbReference type="RefSeq" id="WP_159524762.1">
    <property type="nucleotide sequence ID" value="NZ_WUUU01000001.1"/>
</dbReference>